<organism evidence="3 5">
    <name type="scientific">Geotrypetes seraphini</name>
    <name type="common">Gaboon caecilian</name>
    <name type="synonym">Caecilia seraphini</name>
    <dbReference type="NCBI Taxonomy" id="260995"/>
    <lineage>
        <taxon>Eukaryota</taxon>
        <taxon>Metazoa</taxon>
        <taxon>Chordata</taxon>
        <taxon>Craniata</taxon>
        <taxon>Vertebrata</taxon>
        <taxon>Euteleostomi</taxon>
        <taxon>Amphibia</taxon>
        <taxon>Gymnophiona</taxon>
        <taxon>Geotrypetes</taxon>
    </lineage>
</organism>
<name>A0A6P8P961_GEOSA</name>
<protein>
    <submittedName>
        <fullName evidence="4 5">Coiled-coil domain-containing protein 27</fullName>
    </submittedName>
</protein>
<feature type="compositionally biased region" description="Acidic residues" evidence="2">
    <location>
        <begin position="270"/>
        <end position="280"/>
    </location>
</feature>
<keyword evidence="1" id="KW-0175">Coiled coil</keyword>
<evidence type="ECO:0000256" key="2">
    <source>
        <dbReference type="SAM" id="MobiDB-lite"/>
    </source>
</evidence>
<dbReference type="AlphaFoldDB" id="A0A6P8P961"/>
<feature type="coiled-coil region" evidence="1">
    <location>
        <begin position="210"/>
        <end position="251"/>
    </location>
</feature>
<proteinExistence type="predicted"/>
<dbReference type="PANTHER" id="PTHR18853:SF9">
    <property type="entry name" value="COILED-COIL DOMAIN-CONTAINING PROTEIN 27"/>
    <property type="match status" value="1"/>
</dbReference>
<evidence type="ECO:0000313" key="5">
    <source>
        <dbReference type="RefSeq" id="XP_033777365.1"/>
    </source>
</evidence>
<reference evidence="4 5" key="1">
    <citation type="submission" date="2025-04" db="UniProtKB">
        <authorList>
            <consortium name="RefSeq"/>
        </authorList>
    </citation>
    <scope>IDENTIFICATION</scope>
</reference>
<sequence length="588" mass="68094">MKEEAIQMKGFPALQQAGRRKSQVIDAKILKQDDRTLNNGEERGFLTKASSSVRQDLTAVNYPFHRLRKSFAEHSLMSLDSRSKKRFSLFPIPDQEASQSSFSSEKPSTSRTFLDIQNRQDGWSSWTVLAAQKTESIHKVDKVPIIQHFYNHPTLSTSVDESMVISPSLHPLTNVQSTQITTGQRVPWYVTVLQEKERCLMMLGEEINRLTKWEAECARKNDVISILREEIEHLQEQLDQQEDICMVEKDAVPEALGKAEQVKEIKEPVSVEEEELSDNEESSKLSHSTSDGAAEMELPFLSESLIDLFHLESKEESSKASTIMDEKEIKKQMEREKLLRTEAENLQKKNEELQAELEKVRHDSGIVTGTVTSLQRQLFLLEAKLRKTESEKEKVEQELKDRKIQLQAMSTKFSKLHDDRKHQELLAQIERENYNLRQHISELQLELEERDNQIKDWKAEIQKQERKTEEKQYQLRQCLLERKEMEDKVDALEHLEHRTKVSLEHVQARFERFRNKIVQSTYSSPGTKSPTIELHDGDVLDAMQKIITERLEYRLLLKQNGIKVPSPQIPDSSSSSPRQTPSKKSLGK</sequence>
<dbReference type="RefSeq" id="XP_033777365.1">
    <property type="nucleotide sequence ID" value="XM_033921474.1"/>
</dbReference>
<evidence type="ECO:0000256" key="1">
    <source>
        <dbReference type="SAM" id="Coils"/>
    </source>
</evidence>
<feature type="compositionally biased region" description="Low complexity" evidence="2">
    <location>
        <begin position="565"/>
        <end position="588"/>
    </location>
</feature>
<dbReference type="GeneID" id="117348878"/>
<dbReference type="InterPro" id="IPR052642">
    <property type="entry name" value="CC-FHA_domain"/>
</dbReference>
<dbReference type="PANTHER" id="PTHR18853">
    <property type="entry name" value="FORKHEAD-ASSOCIATED DOMAIN-CONTAINING PROTEIN 1-RELATED"/>
    <property type="match status" value="1"/>
</dbReference>
<feature type="region of interest" description="Disordered" evidence="2">
    <location>
        <begin position="563"/>
        <end position="588"/>
    </location>
</feature>
<accession>A0A6P8P961</accession>
<dbReference type="KEGG" id="gsh:117348878"/>
<gene>
    <name evidence="4 5" type="primary">CCDC27</name>
</gene>
<keyword evidence="3" id="KW-1185">Reference proteome</keyword>
<feature type="region of interest" description="Disordered" evidence="2">
    <location>
        <begin position="266"/>
        <end position="291"/>
    </location>
</feature>
<evidence type="ECO:0000313" key="4">
    <source>
        <dbReference type="RefSeq" id="XP_033777364.1"/>
    </source>
</evidence>
<dbReference type="RefSeq" id="XP_033777364.1">
    <property type="nucleotide sequence ID" value="XM_033921473.1"/>
</dbReference>
<evidence type="ECO:0000313" key="3">
    <source>
        <dbReference type="Proteomes" id="UP000515159"/>
    </source>
</evidence>
<dbReference type="CTD" id="148870"/>
<dbReference type="Proteomes" id="UP000515159">
    <property type="component" value="Chromosome 15"/>
</dbReference>
<feature type="coiled-coil region" evidence="1">
    <location>
        <begin position="324"/>
        <end position="495"/>
    </location>
</feature>